<feature type="region of interest" description="Disordered" evidence="2">
    <location>
        <begin position="1"/>
        <end position="45"/>
    </location>
</feature>
<protein>
    <recommendedName>
        <fullName evidence="5">Nuclear segregation protein</fullName>
    </recommendedName>
</protein>
<dbReference type="GO" id="GO:0003729">
    <property type="term" value="F:mRNA binding"/>
    <property type="evidence" value="ECO:0007669"/>
    <property type="project" value="TreeGrafter"/>
</dbReference>
<dbReference type="GO" id="GO:1990904">
    <property type="term" value="C:ribonucleoprotein complex"/>
    <property type="evidence" value="ECO:0007669"/>
    <property type="project" value="TreeGrafter"/>
</dbReference>
<dbReference type="GO" id="GO:0008298">
    <property type="term" value="P:intracellular mRNA localization"/>
    <property type="evidence" value="ECO:0007669"/>
    <property type="project" value="TreeGrafter"/>
</dbReference>
<organism evidence="3 4">
    <name type="scientific">Triparma strigata</name>
    <dbReference type="NCBI Taxonomy" id="1606541"/>
    <lineage>
        <taxon>Eukaryota</taxon>
        <taxon>Sar</taxon>
        <taxon>Stramenopiles</taxon>
        <taxon>Ochrophyta</taxon>
        <taxon>Bolidophyceae</taxon>
        <taxon>Parmales</taxon>
        <taxon>Triparmaceae</taxon>
        <taxon>Triparma</taxon>
    </lineage>
</organism>
<gene>
    <name evidence="3" type="ORF">TrST_g8282</name>
</gene>
<evidence type="ECO:0008006" key="5">
    <source>
        <dbReference type="Google" id="ProtNLM"/>
    </source>
</evidence>
<dbReference type="EMBL" id="BRXY01000045">
    <property type="protein sequence ID" value="GMH57292.1"/>
    <property type="molecule type" value="Genomic_DNA"/>
</dbReference>
<dbReference type="Proteomes" id="UP001165085">
    <property type="component" value="Unassembled WGS sequence"/>
</dbReference>
<dbReference type="GO" id="GO:0005783">
    <property type="term" value="C:endoplasmic reticulum"/>
    <property type="evidence" value="ECO:0007669"/>
    <property type="project" value="TreeGrafter"/>
</dbReference>
<dbReference type="AlphaFoldDB" id="A0A9W6ZTY5"/>
<evidence type="ECO:0000313" key="4">
    <source>
        <dbReference type="Proteomes" id="UP001165085"/>
    </source>
</evidence>
<proteinExistence type="predicted"/>
<comment type="caution">
    <text evidence="3">The sequence shown here is derived from an EMBL/GenBank/DDBJ whole genome shotgun (WGS) entry which is preliminary data.</text>
</comment>
<keyword evidence="1" id="KW-0175">Coiled coil</keyword>
<feature type="compositionally biased region" description="Basic and acidic residues" evidence="2">
    <location>
        <begin position="31"/>
        <end position="45"/>
    </location>
</feature>
<feature type="coiled-coil region" evidence="1">
    <location>
        <begin position="193"/>
        <end position="306"/>
    </location>
</feature>
<accession>A0A9W6ZTY5</accession>
<feature type="compositionally biased region" description="Basic and acidic residues" evidence="2">
    <location>
        <begin position="1"/>
        <end position="17"/>
    </location>
</feature>
<evidence type="ECO:0000256" key="1">
    <source>
        <dbReference type="SAM" id="Coils"/>
    </source>
</evidence>
<dbReference type="OrthoDB" id="2195113at2759"/>
<feature type="region of interest" description="Disordered" evidence="2">
    <location>
        <begin position="427"/>
        <end position="474"/>
    </location>
</feature>
<dbReference type="GO" id="GO:0042175">
    <property type="term" value="C:nuclear outer membrane-endoplasmic reticulum membrane network"/>
    <property type="evidence" value="ECO:0007669"/>
    <property type="project" value="TreeGrafter"/>
</dbReference>
<dbReference type="InterPro" id="IPR039604">
    <property type="entry name" value="Bfr1"/>
</dbReference>
<evidence type="ECO:0000256" key="2">
    <source>
        <dbReference type="SAM" id="MobiDB-lite"/>
    </source>
</evidence>
<dbReference type="PANTHER" id="PTHR31027">
    <property type="entry name" value="NUCLEAR SEGREGATION PROTEIN BFR1"/>
    <property type="match status" value="1"/>
</dbReference>
<reference evidence="4" key="1">
    <citation type="journal article" date="2023" name="Commun. Biol.">
        <title>Genome analysis of Parmales, the sister group of diatoms, reveals the evolutionary specialization of diatoms from phago-mixotrophs to photoautotrophs.</title>
        <authorList>
            <person name="Ban H."/>
            <person name="Sato S."/>
            <person name="Yoshikawa S."/>
            <person name="Yamada K."/>
            <person name="Nakamura Y."/>
            <person name="Ichinomiya M."/>
            <person name="Sato N."/>
            <person name="Blanc-Mathieu R."/>
            <person name="Endo H."/>
            <person name="Kuwata A."/>
            <person name="Ogata H."/>
        </authorList>
    </citation>
    <scope>NUCLEOTIDE SEQUENCE [LARGE SCALE GENOMIC DNA]</scope>
    <source>
        <strain evidence="4">NIES 3701</strain>
    </source>
</reference>
<keyword evidence="4" id="KW-1185">Reference proteome</keyword>
<name>A0A9W6ZTY5_9STRA</name>
<feature type="region of interest" description="Disordered" evidence="2">
    <location>
        <begin position="334"/>
        <end position="356"/>
    </location>
</feature>
<evidence type="ECO:0000313" key="3">
    <source>
        <dbReference type="EMBL" id="GMH57292.1"/>
    </source>
</evidence>
<dbReference type="PANTHER" id="PTHR31027:SF2">
    <property type="entry name" value="LEBERCILIN DOMAIN-CONTAINING PROTEIN"/>
    <property type="match status" value="1"/>
</dbReference>
<sequence length="506" mass="56511">MAEENDKSQAAEPKPTETVDEVEVDLSKPLPRVERPSKEKHESDIEKLNEQIKVADAARDAAAKKINDLNNGAKNSPLGAARTEFNKLKSKKMAIMNERKAIFDRRDELKAVTDSLINDAKATKGGIKYTKIEDIEKRMNQLRTKQETVSMSLQEEKKLIKEIEELSASKKVVAQLASKEDGIQSSKLAGKDVQGAIAEKNKALKEINDLLDAKKAEMEELVAKDQGKRGVIPDLIKERDAFRKKGTDLRNDIRKLRDEFKVANNEWYNYKKLATARKKAEYEIEKKRREAEKAAWLKEKEEEELKKTPYEEEMALCEYLANYLTTTYLSDKSESAAPEPEAVGKQISDDPFAGMAPSVKKEENFMKMGAGKKKKTKAKKEKKPEKFNLSLDAFDQFALINLTPPTAIDQVQASVDALVAKKEWYTQQPRGSVPTANDIRNELKKKNKPKSNNADEGEVAATNGGADAKKKPAKKQKAFVFSNDDFAPLSGSDGAVVAEASWGKAS</sequence>